<dbReference type="EMBL" id="CP000513">
    <property type="protein sequence ID" value="ABQ14167.1"/>
    <property type="molecule type" value="Genomic_DNA"/>
</dbReference>
<feature type="transmembrane region" description="Helical" evidence="8">
    <location>
        <begin position="156"/>
        <end position="177"/>
    </location>
</feature>
<proteinExistence type="predicted"/>
<evidence type="ECO:0000256" key="5">
    <source>
        <dbReference type="ARBA" id="ARBA00022692"/>
    </source>
</evidence>
<dbReference type="InterPro" id="IPR017850">
    <property type="entry name" value="Alkaline_phosphatase_core_sf"/>
</dbReference>
<feature type="transmembrane region" description="Helical" evidence="8">
    <location>
        <begin position="20"/>
        <end position="38"/>
    </location>
</feature>
<keyword evidence="7 8" id="KW-0472">Membrane</keyword>
<dbReference type="InterPro" id="IPR012549">
    <property type="entry name" value="EptA-like_N"/>
</dbReference>
<evidence type="ECO:0000259" key="9">
    <source>
        <dbReference type="Pfam" id="PF00884"/>
    </source>
</evidence>
<gene>
    <name evidence="11" type="ordered locus">DNO_0530</name>
</gene>
<keyword evidence="6 8" id="KW-1133">Transmembrane helix</keyword>
<evidence type="ECO:0000256" key="6">
    <source>
        <dbReference type="ARBA" id="ARBA00022989"/>
    </source>
</evidence>
<dbReference type="SUPFAM" id="SSF53649">
    <property type="entry name" value="Alkaline phosphatase-like"/>
    <property type="match status" value="1"/>
</dbReference>
<dbReference type="Pfam" id="PF08019">
    <property type="entry name" value="EptA_B_N"/>
    <property type="match status" value="1"/>
</dbReference>
<dbReference type="AlphaFoldDB" id="A5EVK9"/>
<feature type="transmembrane region" description="Helical" evidence="8">
    <location>
        <begin position="50"/>
        <end position="69"/>
    </location>
</feature>
<dbReference type="GO" id="GO:0009244">
    <property type="term" value="P:lipopolysaccharide core region biosynthetic process"/>
    <property type="evidence" value="ECO:0007669"/>
    <property type="project" value="TreeGrafter"/>
</dbReference>
<sequence length="539" mass="60983">MILSALKRSVRQNPTINAFWLLPIVALFLTITANDAFFMHAAETYPLTDYLGFAVSLALVLTGVLLLLLSLLCYKFLFKFILIAFILLASVTGYFTDTYGTIYDAQMMQNVLETDQAEMMGLFNIEFILRISLLGIIPSMIIARQKVYFPRLSCALLTRFAVILGSLLLITLPITTFSKTYASFFREHKTLRLYTNPVAPIYAVGKLLHTEYRKHTAPKNTIMHAADAVQISSPAERTPKLIVMVVGETLRADHVSLNGYTRNTFPQVSQIQGVTNFSNVISCGTSTAYSLPCMFSYSEIKNYDVAQAPYHENVLDTINRLKINILWKDNNSDDKGVMHKLPPSHYVKLTREHCPDGATHECRDIHLLAGLDDYVANHQQQDILIVLHQMGNHGPEYYKRYDAEFERFTPVCKNNELAKCARQEVINAFDNAVLMTDDFLAKTIHWLNQYDQTHQVALLYVSDHGESLGEKGVYLHGMPYRIAPIEQKHVASFFWTSAHTHFRAVPSDTALTHAAIAATLLKLFDIKTQSIEYKSSYVL</sequence>
<dbReference type="PANTHER" id="PTHR30443">
    <property type="entry name" value="INNER MEMBRANE PROTEIN"/>
    <property type="match status" value="1"/>
</dbReference>
<comment type="subcellular location">
    <subcellularLocation>
        <location evidence="1">Cell inner membrane</location>
        <topology evidence="1">Multi-pass membrane protein</topology>
    </subcellularLocation>
</comment>
<evidence type="ECO:0000256" key="3">
    <source>
        <dbReference type="ARBA" id="ARBA00022519"/>
    </source>
</evidence>
<feature type="domain" description="Sulfatase N-terminal" evidence="9">
    <location>
        <begin position="241"/>
        <end position="526"/>
    </location>
</feature>
<dbReference type="RefSeq" id="WP_012030864.1">
    <property type="nucleotide sequence ID" value="NC_009446.1"/>
</dbReference>
<dbReference type="Gene3D" id="3.40.720.10">
    <property type="entry name" value="Alkaline Phosphatase, subunit A"/>
    <property type="match status" value="1"/>
</dbReference>
<organism evidence="11 12">
    <name type="scientific">Dichelobacter nodosus (strain VCS1703A)</name>
    <dbReference type="NCBI Taxonomy" id="246195"/>
    <lineage>
        <taxon>Bacteria</taxon>
        <taxon>Pseudomonadati</taxon>
        <taxon>Pseudomonadota</taxon>
        <taxon>Gammaproteobacteria</taxon>
        <taxon>Cardiobacteriales</taxon>
        <taxon>Cardiobacteriaceae</taxon>
        <taxon>Dichelobacter</taxon>
    </lineage>
</organism>
<dbReference type="NCBIfam" id="NF028537">
    <property type="entry name" value="P_eth_NH2_trans"/>
    <property type="match status" value="1"/>
</dbReference>
<dbReference type="InterPro" id="IPR058130">
    <property type="entry name" value="PEA_transf_C"/>
</dbReference>
<keyword evidence="5 8" id="KW-0812">Transmembrane</keyword>
<name>A5EVK9_DICNV</name>
<protein>
    <submittedName>
        <fullName evidence="11">Sulfatase domain protein</fullName>
    </submittedName>
</protein>
<dbReference type="HOGENOM" id="CLU_018534_1_0_6"/>
<dbReference type="Pfam" id="PF00884">
    <property type="entry name" value="Sulfatase"/>
    <property type="match status" value="1"/>
</dbReference>
<evidence type="ECO:0000259" key="10">
    <source>
        <dbReference type="Pfam" id="PF08019"/>
    </source>
</evidence>
<evidence type="ECO:0000256" key="8">
    <source>
        <dbReference type="SAM" id="Phobius"/>
    </source>
</evidence>
<dbReference type="KEGG" id="dno:DNO_0530"/>
<keyword evidence="4" id="KW-0808">Transferase</keyword>
<feature type="transmembrane region" description="Helical" evidence="8">
    <location>
        <begin position="76"/>
        <end position="95"/>
    </location>
</feature>
<evidence type="ECO:0000256" key="2">
    <source>
        <dbReference type="ARBA" id="ARBA00022475"/>
    </source>
</evidence>
<dbReference type="Proteomes" id="UP000000248">
    <property type="component" value="Chromosome"/>
</dbReference>
<evidence type="ECO:0000256" key="1">
    <source>
        <dbReference type="ARBA" id="ARBA00004429"/>
    </source>
</evidence>
<dbReference type="CDD" id="cd16017">
    <property type="entry name" value="LptA"/>
    <property type="match status" value="1"/>
</dbReference>
<dbReference type="GO" id="GO:0005886">
    <property type="term" value="C:plasma membrane"/>
    <property type="evidence" value="ECO:0007669"/>
    <property type="project" value="UniProtKB-SubCell"/>
</dbReference>
<keyword evidence="2" id="KW-1003">Cell membrane</keyword>
<evidence type="ECO:0000313" key="12">
    <source>
        <dbReference type="Proteomes" id="UP000000248"/>
    </source>
</evidence>
<dbReference type="STRING" id="246195.DNO_0530"/>
<dbReference type="eggNOG" id="COG2194">
    <property type="taxonomic scope" value="Bacteria"/>
</dbReference>
<keyword evidence="12" id="KW-1185">Reference proteome</keyword>
<accession>A5EVK9</accession>
<feature type="domain" description="Phosphoethanolamine transferase N-terminal" evidence="10">
    <location>
        <begin position="62"/>
        <end position="211"/>
    </location>
</feature>
<dbReference type="InterPro" id="IPR040423">
    <property type="entry name" value="PEA_transferase"/>
</dbReference>
<dbReference type="PANTHER" id="PTHR30443:SF0">
    <property type="entry name" value="PHOSPHOETHANOLAMINE TRANSFERASE EPTA"/>
    <property type="match status" value="1"/>
</dbReference>
<reference evidence="11 12" key="1">
    <citation type="journal article" date="2007" name="Nat. Biotechnol.">
        <title>Genome sequence and identification of candidate vaccine antigens from the animal pathogen Dichelobacter nodosus.</title>
        <authorList>
            <person name="Myers G.S."/>
            <person name="Parker D."/>
            <person name="Al-Hasani K."/>
            <person name="Kennan R.M."/>
            <person name="Seemann T."/>
            <person name="Ren Q."/>
            <person name="Badger J.H."/>
            <person name="Selengut J.D."/>
            <person name="Deboy R.T."/>
            <person name="Tettelin H."/>
            <person name="Boyce J.D."/>
            <person name="McCarl V.P."/>
            <person name="Han X."/>
            <person name="Nelson W.C."/>
            <person name="Madupu R."/>
            <person name="Mohamoud Y."/>
            <person name="Holley T."/>
            <person name="Fedorova N."/>
            <person name="Khouri H."/>
            <person name="Bottomley S.P."/>
            <person name="Whittington R.J."/>
            <person name="Adler B."/>
            <person name="Songer J.G."/>
            <person name="Rood J.I."/>
            <person name="Paulsen I.T."/>
        </authorList>
    </citation>
    <scope>NUCLEOTIDE SEQUENCE [LARGE SCALE GENOMIC DNA]</scope>
    <source>
        <strain evidence="11 12">VCS1703A</strain>
    </source>
</reference>
<evidence type="ECO:0000256" key="7">
    <source>
        <dbReference type="ARBA" id="ARBA00023136"/>
    </source>
</evidence>
<feature type="transmembrane region" description="Helical" evidence="8">
    <location>
        <begin position="127"/>
        <end position="144"/>
    </location>
</feature>
<dbReference type="OrthoDB" id="9786870at2"/>
<dbReference type="GO" id="GO:0016776">
    <property type="term" value="F:phosphotransferase activity, phosphate group as acceptor"/>
    <property type="evidence" value="ECO:0007669"/>
    <property type="project" value="TreeGrafter"/>
</dbReference>
<evidence type="ECO:0000256" key="4">
    <source>
        <dbReference type="ARBA" id="ARBA00022679"/>
    </source>
</evidence>
<keyword evidence="3" id="KW-0997">Cell inner membrane</keyword>
<dbReference type="InterPro" id="IPR000917">
    <property type="entry name" value="Sulfatase_N"/>
</dbReference>
<evidence type="ECO:0000313" key="11">
    <source>
        <dbReference type="EMBL" id="ABQ14167.1"/>
    </source>
</evidence>